<sequence length="303" mass="31869">MGAALLYGVPAPGLAETPAGAVQLSPLIPGSSDLAGLADASADEAVVLAPPGVLERDFVLAHVLRALKPGAPLTVLAPKDKGGSRLKKALERFGCEVSEDARRHHRFCYVTPPTAPKDLDIAMAAGAPRLSQSLGLWTQPGVFSWDRVDPGTARLMELLPTLSGKGADLGCGIGVLSLEALKSAKVTGLTAVDIDRRAVDCARRNLEDPRLEVLWADVRRLDGKLSGLDFVIMNPPFHDGGAEDRALGMGFIRAAAAMLAPGGVCWMVANRHLPYEAVLAEAFPKAVALKAEAGGFKVYEARK</sequence>
<dbReference type="GO" id="GO:0052916">
    <property type="term" value="F:23S rRNA (guanine(1835)-N(2))-methyltransferase activity"/>
    <property type="evidence" value="ECO:0007669"/>
    <property type="project" value="UniProtKB-EC"/>
</dbReference>
<keyword evidence="2 5" id="KW-0808">Transferase</keyword>
<comment type="caution">
    <text evidence="5">The sequence shown here is derived from an EMBL/GenBank/DDBJ whole genome shotgun (WGS) entry which is preliminary data.</text>
</comment>
<dbReference type="CDD" id="cd02440">
    <property type="entry name" value="AdoMet_MTases"/>
    <property type="match status" value="1"/>
</dbReference>
<keyword evidence="1 5" id="KW-0489">Methyltransferase</keyword>
<dbReference type="Gene3D" id="3.40.50.150">
    <property type="entry name" value="Vaccinia Virus protein VP39"/>
    <property type="match status" value="1"/>
</dbReference>
<dbReference type="GO" id="GO:0052914">
    <property type="term" value="F:16S rRNA (guanine(1207)-N(2))-methyltransferase activity"/>
    <property type="evidence" value="ECO:0007669"/>
    <property type="project" value="UniProtKB-EC"/>
</dbReference>
<evidence type="ECO:0000256" key="3">
    <source>
        <dbReference type="ARBA" id="ARBA00022691"/>
    </source>
</evidence>
<evidence type="ECO:0000313" key="6">
    <source>
        <dbReference type="Proteomes" id="UP001597216"/>
    </source>
</evidence>
<dbReference type="InterPro" id="IPR029063">
    <property type="entry name" value="SAM-dependent_MTases_sf"/>
</dbReference>
<dbReference type="RefSeq" id="WP_377354856.1">
    <property type="nucleotide sequence ID" value="NZ_JBHTLQ010000096.1"/>
</dbReference>
<evidence type="ECO:0000259" key="4">
    <source>
        <dbReference type="Pfam" id="PF05175"/>
    </source>
</evidence>
<gene>
    <name evidence="5" type="ORF">ACFQ27_20360</name>
</gene>
<protein>
    <submittedName>
        <fullName evidence="5">Class I SAM-dependent methyltransferase</fullName>
        <ecNumber evidence="5">2.1.1.172</ecNumber>
        <ecNumber evidence="5">2.1.1.174</ecNumber>
    </submittedName>
</protein>
<reference evidence="6" key="1">
    <citation type="journal article" date="2019" name="Int. J. Syst. Evol. Microbiol.">
        <title>The Global Catalogue of Microorganisms (GCM) 10K type strain sequencing project: providing services to taxonomists for standard genome sequencing and annotation.</title>
        <authorList>
            <consortium name="The Broad Institute Genomics Platform"/>
            <consortium name="The Broad Institute Genome Sequencing Center for Infectious Disease"/>
            <person name="Wu L."/>
            <person name="Ma J."/>
        </authorList>
    </citation>
    <scope>NUCLEOTIDE SEQUENCE [LARGE SCALE GENOMIC DNA]</scope>
    <source>
        <strain evidence="6">CCUG 55074</strain>
    </source>
</reference>
<dbReference type="EC" id="2.1.1.172" evidence="5"/>
<dbReference type="InterPro" id="IPR046977">
    <property type="entry name" value="RsmC/RlmG"/>
</dbReference>
<organism evidence="5 6">
    <name type="scientific">Phenylobacterium conjunctum</name>
    <dbReference type="NCBI Taxonomy" id="1298959"/>
    <lineage>
        <taxon>Bacteria</taxon>
        <taxon>Pseudomonadati</taxon>
        <taxon>Pseudomonadota</taxon>
        <taxon>Alphaproteobacteria</taxon>
        <taxon>Caulobacterales</taxon>
        <taxon>Caulobacteraceae</taxon>
        <taxon>Phenylobacterium</taxon>
    </lineage>
</organism>
<proteinExistence type="predicted"/>
<feature type="domain" description="Methyltransferase small" evidence="4">
    <location>
        <begin position="135"/>
        <end position="300"/>
    </location>
</feature>
<evidence type="ECO:0000313" key="5">
    <source>
        <dbReference type="EMBL" id="MFD1192953.1"/>
    </source>
</evidence>
<dbReference type="SUPFAM" id="SSF53335">
    <property type="entry name" value="S-adenosyl-L-methionine-dependent methyltransferases"/>
    <property type="match status" value="1"/>
</dbReference>
<dbReference type="PANTHER" id="PTHR47816:SF4">
    <property type="entry name" value="RIBOSOMAL RNA SMALL SUBUNIT METHYLTRANSFERASE C"/>
    <property type="match status" value="1"/>
</dbReference>
<dbReference type="PANTHER" id="PTHR47816">
    <property type="entry name" value="RIBOSOMAL RNA SMALL SUBUNIT METHYLTRANSFERASE C"/>
    <property type="match status" value="1"/>
</dbReference>
<dbReference type="Proteomes" id="UP001597216">
    <property type="component" value="Unassembled WGS sequence"/>
</dbReference>
<dbReference type="EMBL" id="JBHTLQ010000096">
    <property type="protein sequence ID" value="MFD1192953.1"/>
    <property type="molecule type" value="Genomic_DNA"/>
</dbReference>
<evidence type="ECO:0000256" key="2">
    <source>
        <dbReference type="ARBA" id="ARBA00022679"/>
    </source>
</evidence>
<keyword evidence="3" id="KW-0949">S-adenosyl-L-methionine</keyword>
<evidence type="ECO:0000256" key="1">
    <source>
        <dbReference type="ARBA" id="ARBA00022603"/>
    </source>
</evidence>
<accession>A0ABW3T7E5</accession>
<keyword evidence="6" id="KW-1185">Reference proteome</keyword>
<name>A0ABW3T7E5_9CAUL</name>
<dbReference type="EC" id="2.1.1.174" evidence="5"/>
<dbReference type="InterPro" id="IPR007848">
    <property type="entry name" value="Small_mtfrase_dom"/>
</dbReference>
<dbReference type="Pfam" id="PF05175">
    <property type="entry name" value="MTS"/>
    <property type="match status" value="1"/>
</dbReference>